<comment type="similarity">
    <text evidence="4">Belongs to the peptidase S8 family.</text>
</comment>
<dbReference type="PANTHER" id="PTHR42884">
    <property type="entry name" value="PROPROTEIN CONVERTASE SUBTILISIN/KEXIN-RELATED"/>
    <property type="match status" value="1"/>
</dbReference>
<evidence type="ECO:0000256" key="4">
    <source>
        <dbReference type="PROSITE-ProRule" id="PRU01240"/>
    </source>
</evidence>
<proteinExistence type="inferred from homology"/>
<name>A0A259TUS2_9BACT</name>
<comment type="caution">
    <text evidence="7">The sequence shown here is derived from an EMBL/GenBank/DDBJ whole genome shotgun (WGS) entry which is preliminary data.</text>
</comment>
<dbReference type="GO" id="GO:0016485">
    <property type="term" value="P:protein processing"/>
    <property type="evidence" value="ECO:0007669"/>
    <property type="project" value="TreeGrafter"/>
</dbReference>
<evidence type="ECO:0000313" key="7">
    <source>
        <dbReference type="EMBL" id="OZC01446.1"/>
    </source>
</evidence>
<gene>
    <name evidence="7" type="ORF">BSZ36_17365</name>
</gene>
<dbReference type="Proteomes" id="UP000216446">
    <property type="component" value="Unassembled WGS sequence"/>
</dbReference>
<protein>
    <recommendedName>
        <fullName evidence="6">Peptidase S8/S53 domain-containing protein</fullName>
    </recommendedName>
</protein>
<dbReference type="PRINTS" id="PR00723">
    <property type="entry name" value="SUBTILISIN"/>
</dbReference>
<feature type="compositionally biased region" description="Polar residues" evidence="5">
    <location>
        <begin position="175"/>
        <end position="192"/>
    </location>
</feature>
<evidence type="ECO:0000256" key="1">
    <source>
        <dbReference type="ARBA" id="ARBA00022670"/>
    </source>
</evidence>
<feature type="region of interest" description="Disordered" evidence="5">
    <location>
        <begin position="168"/>
        <end position="192"/>
    </location>
</feature>
<dbReference type="InterPro" id="IPR000209">
    <property type="entry name" value="Peptidase_S8/S53_dom"/>
</dbReference>
<keyword evidence="1" id="KW-0645">Protease</keyword>
<dbReference type="InterPro" id="IPR015500">
    <property type="entry name" value="Peptidase_S8_subtilisin-rel"/>
</dbReference>
<dbReference type="GO" id="GO:0016020">
    <property type="term" value="C:membrane"/>
    <property type="evidence" value="ECO:0007669"/>
    <property type="project" value="TreeGrafter"/>
</dbReference>
<dbReference type="SUPFAM" id="SSF52743">
    <property type="entry name" value="Subtilisin-like"/>
    <property type="match status" value="1"/>
</dbReference>
<comment type="caution">
    <text evidence="4">Lacks conserved residue(s) required for the propagation of feature annotation.</text>
</comment>
<dbReference type="EMBL" id="MQWB01000010">
    <property type="protein sequence ID" value="OZC01446.1"/>
    <property type="molecule type" value="Genomic_DNA"/>
</dbReference>
<keyword evidence="3" id="KW-0720">Serine protease</keyword>
<evidence type="ECO:0000256" key="3">
    <source>
        <dbReference type="ARBA" id="ARBA00022825"/>
    </source>
</evidence>
<evidence type="ECO:0000259" key="6">
    <source>
        <dbReference type="Pfam" id="PF00082"/>
    </source>
</evidence>
<feature type="domain" description="Peptidase S8/S53" evidence="6">
    <location>
        <begin position="149"/>
        <end position="379"/>
    </location>
</feature>
<dbReference type="InterPro" id="IPR036852">
    <property type="entry name" value="Peptidase_S8/S53_dom_sf"/>
</dbReference>
<evidence type="ECO:0000256" key="2">
    <source>
        <dbReference type="ARBA" id="ARBA00022801"/>
    </source>
</evidence>
<feature type="compositionally biased region" description="Low complexity" evidence="5">
    <location>
        <begin position="99"/>
        <end position="117"/>
    </location>
</feature>
<dbReference type="OrthoDB" id="9798386at2"/>
<dbReference type="PANTHER" id="PTHR42884:SF14">
    <property type="entry name" value="NEUROENDOCRINE CONVERTASE 1"/>
    <property type="match status" value="1"/>
</dbReference>
<evidence type="ECO:0000313" key="8">
    <source>
        <dbReference type="Proteomes" id="UP000216446"/>
    </source>
</evidence>
<reference evidence="7 8" key="1">
    <citation type="submission" date="2016-11" db="EMBL/GenBank/DDBJ databases">
        <title>Study of marine rhodopsin-containing bacteria.</title>
        <authorList>
            <person name="Yoshizawa S."/>
            <person name="Kumagai Y."/>
            <person name="Kogure K."/>
        </authorList>
    </citation>
    <scope>NUCLEOTIDE SEQUENCE [LARGE SCALE GENOMIC DNA]</scope>
    <source>
        <strain evidence="7 8">SG-29</strain>
    </source>
</reference>
<sequence>MSAPVLWEKLQVGGAQAIVGFKEPGRGRGVVNRRVVVSRERVHSALQALGAHAGITVVDTFSTIPAAVVTLDFPESIEAIRALPFIDYVEPAFDPEGAEAAKSASKSSCGSSSSGGSPQMDMATTSYGDVLYARLPDLGVTSAWNVADGAGVEVAVLGTGVSSRAPQVNGEFVGGQSTSPSRQISRTWTGSWSTTPEWHDDCGHETKIIGTIAAPRDGTSMSGIAYNASIYAIKTDNDVILGSVFGGNLGRVIDGIELAAPRSPIVNMAFGTRSRYQSVTDAIEVAYDTYDTLFVGAAGTGICEGDGGPLFPARMPEVVAVAQLLDDGSVKCWAPQVFAIPVDRAFSLDPDVYSNQFEASSGSSFATGVFSGMAALLLGKGYSRSQTIYRLRASTFALIGSYDDVPDIAHALGLVSRASLSGPSLVTRTGGYTYSVTQENAPGTASLAYAWAPNGAASAITTVQFTRQPGPDRQVNVTAAVTQNDPSFGEAELPSATATKAVTVRGLGTTISGPSCVAPGATARYTATRQSGTAPWSVAIQTNTPCEGDFKETCNSWEGLPAPTLPGTEVYYKDISPSQSFAVRSRATDPDISATSVVINVSVSPNCQF</sequence>
<dbReference type="Pfam" id="PF00082">
    <property type="entry name" value="Peptidase_S8"/>
    <property type="match status" value="1"/>
</dbReference>
<accession>A0A259TUS2</accession>
<feature type="region of interest" description="Disordered" evidence="5">
    <location>
        <begin position="99"/>
        <end position="120"/>
    </location>
</feature>
<organism evidence="7 8">
    <name type="scientific">Rubricoccus marinus</name>
    <dbReference type="NCBI Taxonomy" id="716817"/>
    <lineage>
        <taxon>Bacteria</taxon>
        <taxon>Pseudomonadati</taxon>
        <taxon>Rhodothermota</taxon>
        <taxon>Rhodothermia</taxon>
        <taxon>Rhodothermales</taxon>
        <taxon>Rubricoccaceae</taxon>
        <taxon>Rubricoccus</taxon>
    </lineage>
</organism>
<keyword evidence="2" id="KW-0378">Hydrolase</keyword>
<dbReference type="PROSITE" id="PS51892">
    <property type="entry name" value="SUBTILASE"/>
    <property type="match status" value="1"/>
</dbReference>
<dbReference type="InParanoid" id="A0A259TUS2"/>
<keyword evidence="8" id="KW-1185">Reference proteome</keyword>
<dbReference type="Gene3D" id="3.40.50.200">
    <property type="entry name" value="Peptidase S8/S53 domain"/>
    <property type="match status" value="1"/>
</dbReference>
<evidence type="ECO:0000256" key="5">
    <source>
        <dbReference type="SAM" id="MobiDB-lite"/>
    </source>
</evidence>
<dbReference type="GO" id="GO:0004252">
    <property type="term" value="F:serine-type endopeptidase activity"/>
    <property type="evidence" value="ECO:0007669"/>
    <property type="project" value="InterPro"/>
</dbReference>
<dbReference type="AlphaFoldDB" id="A0A259TUS2"/>